<dbReference type="AlphaFoldDB" id="A0A9Q1CZK6"/>
<keyword evidence="3" id="KW-1185">Reference proteome</keyword>
<evidence type="ECO:0000313" key="2">
    <source>
        <dbReference type="EMBL" id="KAJ8253984.1"/>
    </source>
</evidence>
<evidence type="ECO:0000256" key="1">
    <source>
        <dbReference type="SAM" id="MobiDB-lite"/>
    </source>
</evidence>
<comment type="caution">
    <text evidence="2">The sequence shown here is derived from an EMBL/GenBank/DDBJ whole genome shotgun (WGS) entry which is preliminary data.</text>
</comment>
<gene>
    <name evidence="2" type="ORF">COCON_G00205960</name>
</gene>
<proteinExistence type="predicted"/>
<name>A0A9Q1CZK6_CONCO</name>
<accession>A0A9Q1CZK6</accession>
<dbReference type="Proteomes" id="UP001152803">
    <property type="component" value="Unassembled WGS sequence"/>
</dbReference>
<protein>
    <submittedName>
        <fullName evidence="2">Uncharacterized protein</fullName>
    </submittedName>
</protein>
<evidence type="ECO:0000313" key="3">
    <source>
        <dbReference type="Proteomes" id="UP001152803"/>
    </source>
</evidence>
<organism evidence="2 3">
    <name type="scientific">Conger conger</name>
    <name type="common">Conger eel</name>
    <name type="synonym">Muraena conger</name>
    <dbReference type="NCBI Taxonomy" id="82655"/>
    <lineage>
        <taxon>Eukaryota</taxon>
        <taxon>Metazoa</taxon>
        <taxon>Chordata</taxon>
        <taxon>Craniata</taxon>
        <taxon>Vertebrata</taxon>
        <taxon>Euteleostomi</taxon>
        <taxon>Actinopterygii</taxon>
        <taxon>Neopterygii</taxon>
        <taxon>Teleostei</taxon>
        <taxon>Anguilliformes</taxon>
        <taxon>Congridae</taxon>
        <taxon>Conger</taxon>
    </lineage>
</organism>
<reference evidence="2" key="1">
    <citation type="journal article" date="2023" name="Science">
        <title>Genome structures resolve the early diversification of teleost fishes.</title>
        <authorList>
            <person name="Parey E."/>
            <person name="Louis A."/>
            <person name="Montfort J."/>
            <person name="Bouchez O."/>
            <person name="Roques C."/>
            <person name="Iampietro C."/>
            <person name="Lluch J."/>
            <person name="Castinel A."/>
            <person name="Donnadieu C."/>
            <person name="Desvignes T."/>
            <person name="Floi Bucao C."/>
            <person name="Jouanno E."/>
            <person name="Wen M."/>
            <person name="Mejri S."/>
            <person name="Dirks R."/>
            <person name="Jansen H."/>
            <person name="Henkel C."/>
            <person name="Chen W.J."/>
            <person name="Zahm M."/>
            <person name="Cabau C."/>
            <person name="Klopp C."/>
            <person name="Thompson A.W."/>
            <person name="Robinson-Rechavi M."/>
            <person name="Braasch I."/>
            <person name="Lecointre G."/>
            <person name="Bobe J."/>
            <person name="Postlethwait J.H."/>
            <person name="Berthelot C."/>
            <person name="Roest Crollius H."/>
            <person name="Guiguen Y."/>
        </authorList>
    </citation>
    <scope>NUCLEOTIDE SEQUENCE</scope>
    <source>
        <strain evidence="2">Concon-B</strain>
    </source>
</reference>
<sequence>MRRVTKCRQGKAKRERKKGLMRNDSIDSGRPNMGQIKANVDISRKLRQISMSPFSGCEVDPNLHCALCKMFRNNQSACGLVGRTPFKKLI</sequence>
<feature type="region of interest" description="Disordered" evidence="1">
    <location>
        <begin position="1"/>
        <end position="34"/>
    </location>
</feature>
<feature type="compositionally biased region" description="Basic residues" evidence="1">
    <location>
        <begin position="1"/>
        <end position="20"/>
    </location>
</feature>
<dbReference type="EMBL" id="JAFJMO010000016">
    <property type="protein sequence ID" value="KAJ8253984.1"/>
    <property type="molecule type" value="Genomic_DNA"/>
</dbReference>